<dbReference type="GO" id="GO:0005524">
    <property type="term" value="F:ATP binding"/>
    <property type="evidence" value="ECO:0007669"/>
    <property type="project" value="InterPro"/>
</dbReference>
<dbReference type="InterPro" id="IPR041715">
    <property type="entry name" value="HisRS-like_core"/>
</dbReference>
<dbReference type="PANTHER" id="PTHR43707">
    <property type="entry name" value="HISTIDYL-TRNA SYNTHETASE"/>
    <property type="match status" value="1"/>
</dbReference>
<name>A0A1V0SLE3_9VIRU</name>
<dbReference type="EC" id="6.1.1.21" evidence="2"/>
<dbReference type="GO" id="GO:0004821">
    <property type="term" value="F:histidine-tRNA ligase activity"/>
    <property type="evidence" value="ECO:0007669"/>
    <property type="project" value="UniProtKB-EC"/>
</dbReference>
<dbReference type="HAMAP" id="MF_00127">
    <property type="entry name" value="His_tRNA_synth"/>
    <property type="match status" value="1"/>
</dbReference>
<comment type="similarity">
    <text evidence="1">Belongs to the class-II aminoacyl-tRNA synthetase family.</text>
</comment>
<dbReference type="PIRSF" id="PIRSF001549">
    <property type="entry name" value="His-tRNA_synth"/>
    <property type="match status" value="1"/>
</dbReference>
<dbReference type="InterPro" id="IPR006195">
    <property type="entry name" value="aa-tRNA-synth_II"/>
</dbReference>
<keyword evidence="7" id="KW-0436">Ligase</keyword>
<keyword evidence="7" id="KW-0030">Aminoacyl-tRNA synthetase</keyword>
<dbReference type="InterPro" id="IPR004154">
    <property type="entry name" value="Anticodon-bd"/>
</dbReference>
<protein>
    <recommendedName>
        <fullName evidence="2">histidine--tRNA ligase</fullName>
        <ecNumber evidence="2">6.1.1.21</ecNumber>
    </recommendedName>
    <alternativeName>
        <fullName evidence="4">Histidyl-tRNA synthetase</fullName>
    </alternativeName>
</protein>
<dbReference type="InterPro" id="IPR004516">
    <property type="entry name" value="HisRS/HisZ"/>
</dbReference>
<evidence type="ECO:0000256" key="4">
    <source>
        <dbReference type="ARBA" id="ARBA00030619"/>
    </source>
</evidence>
<comment type="catalytic activity">
    <reaction evidence="5">
        <text>tRNA(His) + L-histidine + ATP = L-histidyl-tRNA(His) + AMP + diphosphate + H(+)</text>
        <dbReference type="Rhea" id="RHEA:17313"/>
        <dbReference type="Rhea" id="RHEA-COMP:9665"/>
        <dbReference type="Rhea" id="RHEA-COMP:9689"/>
        <dbReference type="ChEBI" id="CHEBI:15378"/>
        <dbReference type="ChEBI" id="CHEBI:30616"/>
        <dbReference type="ChEBI" id="CHEBI:33019"/>
        <dbReference type="ChEBI" id="CHEBI:57595"/>
        <dbReference type="ChEBI" id="CHEBI:78442"/>
        <dbReference type="ChEBI" id="CHEBI:78527"/>
        <dbReference type="ChEBI" id="CHEBI:456215"/>
        <dbReference type="EC" id="6.1.1.21"/>
    </reaction>
</comment>
<sequence>MADKVKIKTFPPSGTRDFYPEDMVFRNWLFNHWKQVSREFGCLEYDAPIVEHAELWTLKSGGTDILNEMYSFEQDGIHLTLRPEITPSLSRMMMNYLPTAVLPLKLFSIPQCYRFENVSKGRKREFYQWNVDIFGAENVKSEIEIFMLIVAFLKRVGLTSNDVVIRISNRMILQKVLTKIGVADDKLLTAYNIIDKIEKLSREEISQMLKENVGIDDSCIDAIYKMISVNTIDGLIEYLGENDETYLEMKKIFEYAEKVGISEWILLDLKIVRGLNYYSGVVFECFTKQLDITRAILGGGVYSNMMESYGYSEHVNCIGFGLGDVVIETVIKELNLFPFENIGIEYVIIPFNDTFFCDACNIATRLREKGKMVDIYIKENKIRSAYSYADRKRADKVLMIAPSEWVNKQIVVKDLRTTDPTKKQITVDLEQYLASL</sequence>
<reference evidence="7" key="1">
    <citation type="journal article" date="2017" name="Science">
        <title>Giant viruses with an expanded complement of translation system components.</title>
        <authorList>
            <person name="Schulz F."/>
            <person name="Yutin N."/>
            <person name="Ivanova N.N."/>
            <person name="Ortega D.R."/>
            <person name="Lee T.K."/>
            <person name="Vierheilig J."/>
            <person name="Daims H."/>
            <person name="Horn M."/>
            <person name="Wagner M."/>
            <person name="Jensen G.J."/>
            <person name="Kyrpides N.C."/>
            <person name="Koonin E.V."/>
            <person name="Woyke T."/>
        </authorList>
    </citation>
    <scope>NUCLEOTIDE SEQUENCE</scope>
    <source>
        <strain evidence="7">KNV1</strain>
    </source>
</reference>
<dbReference type="NCBIfam" id="TIGR00442">
    <property type="entry name" value="hisS"/>
    <property type="match status" value="1"/>
</dbReference>
<dbReference type="SUPFAM" id="SSF52954">
    <property type="entry name" value="Class II aaRS ABD-related"/>
    <property type="match status" value="1"/>
</dbReference>
<dbReference type="InterPro" id="IPR036621">
    <property type="entry name" value="Anticodon-bd_dom_sf"/>
</dbReference>
<dbReference type="SMR" id="A0A1V0SLE3"/>
<evidence type="ECO:0000256" key="3">
    <source>
        <dbReference type="ARBA" id="ARBA00022741"/>
    </source>
</evidence>
<dbReference type="SUPFAM" id="SSF55681">
    <property type="entry name" value="Class II aaRS and biotin synthetases"/>
    <property type="match status" value="1"/>
</dbReference>
<organism evidence="7">
    <name type="scientific">Klosneuvirus KNV1</name>
    <dbReference type="NCBI Taxonomy" id="1977640"/>
    <lineage>
        <taxon>Viruses</taxon>
        <taxon>Varidnaviria</taxon>
        <taxon>Bamfordvirae</taxon>
        <taxon>Nucleocytoviricota</taxon>
        <taxon>Megaviricetes</taxon>
        <taxon>Imitervirales</taxon>
        <taxon>Mimiviridae</taxon>
        <taxon>Klosneuvirinae</taxon>
        <taxon>Klosneuvirus</taxon>
    </lineage>
</organism>
<dbReference type="EMBL" id="KY684113">
    <property type="protein sequence ID" value="ARF12516.1"/>
    <property type="molecule type" value="Genomic_DNA"/>
</dbReference>
<dbReference type="Pfam" id="PF03129">
    <property type="entry name" value="HGTP_anticodon"/>
    <property type="match status" value="1"/>
</dbReference>
<evidence type="ECO:0000256" key="1">
    <source>
        <dbReference type="ARBA" id="ARBA00008226"/>
    </source>
</evidence>
<dbReference type="PANTHER" id="PTHR43707:SF1">
    <property type="entry name" value="HISTIDINE--TRNA LIGASE, MITOCHONDRIAL-RELATED"/>
    <property type="match status" value="1"/>
</dbReference>
<keyword evidence="3" id="KW-0547">Nucleotide-binding</keyword>
<dbReference type="CDD" id="cd00773">
    <property type="entry name" value="HisRS-like_core"/>
    <property type="match status" value="1"/>
</dbReference>
<dbReference type="PROSITE" id="PS50862">
    <property type="entry name" value="AA_TRNA_LIGASE_II"/>
    <property type="match status" value="1"/>
</dbReference>
<proteinExistence type="inferred from homology"/>
<evidence type="ECO:0000256" key="2">
    <source>
        <dbReference type="ARBA" id="ARBA00012815"/>
    </source>
</evidence>
<dbReference type="InterPro" id="IPR015807">
    <property type="entry name" value="His-tRNA-ligase"/>
</dbReference>
<dbReference type="InterPro" id="IPR045864">
    <property type="entry name" value="aa-tRNA-synth_II/BPL/LPL"/>
</dbReference>
<dbReference type="Pfam" id="PF13393">
    <property type="entry name" value="tRNA-synt_His"/>
    <property type="match status" value="1"/>
</dbReference>
<feature type="domain" description="Aminoacyl-transfer RNA synthetases class-II family profile" evidence="6">
    <location>
        <begin position="14"/>
        <end position="395"/>
    </location>
</feature>
<evidence type="ECO:0000256" key="5">
    <source>
        <dbReference type="ARBA" id="ARBA00047639"/>
    </source>
</evidence>
<dbReference type="Gene3D" id="3.40.50.800">
    <property type="entry name" value="Anticodon-binding domain"/>
    <property type="match status" value="1"/>
</dbReference>
<evidence type="ECO:0000259" key="6">
    <source>
        <dbReference type="PROSITE" id="PS50862"/>
    </source>
</evidence>
<gene>
    <name evidence="7" type="ORF">Klosneuvirus_6_78</name>
</gene>
<accession>A0A1V0SLE3</accession>
<dbReference type="Gene3D" id="3.30.930.10">
    <property type="entry name" value="Bira Bifunctional Protein, Domain 2"/>
    <property type="match status" value="1"/>
</dbReference>
<evidence type="ECO:0000313" key="7">
    <source>
        <dbReference type="EMBL" id="ARF12516.1"/>
    </source>
</evidence>